<dbReference type="GO" id="GO:0015179">
    <property type="term" value="F:L-amino acid transmembrane transporter activity"/>
    <property type="evidence" value="ECO:0007669"/>
    <property type="project" value="TreeGrafter"/>
</dbReference>
<dbReference type="PANTHER" id="PTHR11785:SF512">
    <property type="entry name" value="SOBREMESA, ISOFORM B"/>
    <property type="match status" value="1"/>
</dbReference>
<evidence type="ECO:0000256" key="4">
    <source>
        <dbReference type="ARBA" id="ARBA00023136"/>
    </source>
</evidence>
<evidence type="ECO:0000313" key="7">
    <source>
        <dbReference type="Proteomes" id="UP000315971"/>
    </source>
</evidence>
<accession>A0A521D1M8</accession>
<keyword evidence="3 5" id="KW-1133">Transmembrane helix</keyword>
<feature type="transmembrane region" description="Helical" evidence="5">
    <location>
        <begin position="23"/>
        <end position="44"/>
    </location>
</feature>
<feature type="transmembrane region" description="Helical" evidence="5">
    <location>
        <begin position="56"/>
        <end position="79"/>
    </location>
</feature>
<evidence type="ECO:0000313" key="6">
    <source>
        <dbReference type="EMBL" id="SMO65607.1"/>
    </source>
</evidence>
<dbReference type="InterPro" id="IPR050598">
    <property type="entry name" value="AminoAcid_Transporter"/>
</dbReference>
<dbReference type="AlphaFoldDB" id="A0A521D1M8"/>
<comment type="subcellular location">
    <subcellularLocation>
        <location evidence="1">Membrane</location>
        <topology evidence="1">Multi-pass membrane protein</topology>
    </subcellularLocation>
</comment>
<proteinExistence type="predicted"/>
<dbReference type="InterPro" id="IPR002293">
    <property type="entry name" value="AA/rel_permease1"/>
</dbReference>
<evidence type="ECO:0000256" key="5">
    <source>
        <dbReference type="SAM" id="Phobius"/>
    </source>
</evidence>
<dbReference type="GO" id="GO:0016020">
    <property type="term" value="C:membrane"/>
    <property type="evidence" value="ECO:0007669"/>
    <property type="project" value="UniProtKB-SubCell"/>
</dbReference>
<feature type="transmembrane region" description="Helical" evidence="5">
    <location>
        <begin position="235"/>
        <end position="254"/>
    </location>
</feature>
<feature type="transmembrane region" description="Helical" evidence="5">
    <location>
        <begin position="332"/>
        <end position="365"/>
    </location>
</feature>
<feature type="transmembrane region" description="Helical" evidence="5">
    <location>
        <begin position="413"/>
        <end position="433"/>
    </location>
</feature>
<name>A0A521D1M8_9SPHI</name>
<keyword evidence="7" id="KW-1185">Reference proteome</keyword>
<feature type="transmembrane region" description="Helical" evidence="5">
    <location>
        <begin position="181"/>
        <end position="202"/>
    </location>
</feature>
<feature type="transmembrane region" description="Helical" evidence="5">
    <location>
        <begin position="100"/>
        <end position="128"/>
    </location>
</feature>
<sequence>MDQTLTESSNPILLEETGLKRELGLFDSTMIVVGSMIGSGIFIVTSDISRLLGSPFWILFVWLLTGVITLMAALSYGELAGMMPKAGGQYVYLREAYNKLIGFLFGWTTFAVIQTGTIAAVAIAFAKYTGVLLPDLINDNPVFHLGRLALSSQQFLGVALIALLTFINLYGVKNAKIIQGVFTVAKIVSLLGLIVLGLAFGLNSDAFHFNFSNFFATPFQTITDKHSSILEVVKLSGWSLIGAIGGALVGSLFSSDAWNNITYTAGEVKNPKRNIPLSLFFGTLIVTVLYILANVAYLALLPVNGNPAGTDVLSRGIMFATNDRVATAGAEIIFGSAAVIIMAVLIMVSTFGCNNGLIMAGSRLYYAMAKDRLFFKQAETLNDKGVPAFGLIIQGVWASVLCFSGKYNELLDYVIFAVLIFYSLTIAGIFILRKKQPNAERPYKAFGYPVLPALYILLAGSICIDLLVVKPQTSFIGLAIVLTGIPVYYLSKKN</sequence>
<keyword evidence="2 5" id="KW-0812">Transmembrane</keyword>
<evidence type="ECO:0000256" key="3">
    <source>
        <dbReference type="ARBA" id="ARBA00022989"/>
    </source>
</evidence>
<dbReference type="Proteomes" id="UP000315971">
    <property type="component" value="Unassembled WGS sequence"/>
</dbReference>
<dbReference type="Gene3D" id="1.20.1740.10">
    <property type="entry name" value="Amino acid/polyamine transporter I"/>
    <property type="match status" value="1"/>
</dbReference>
<evidence type="ECO:0000256" key="1">
    <source>
        <dbReference type="ARBA" id="ARBA00004141"/>
    </source>
</evidence>
<gene>
    <name evidence="6" type="ORF">SAMN06265350_105135</name>
</gene>
<keyword evidence="4 5" id="KW-0472">Membrane</keyword>
<organism evidence="6 7">
    <name type="scientific">Solitalea koreensis</name>
    <dbReference type="NCBI Taxonomy" id="543615"/>
    <lineage>
        <taxon>Bacteria</taxon>
        <taxon>Pseudomonadati</taxon>
        <taxon>Bacteroidota</taxon>
        <taxon>Sphingobacteriia</taxon>
        <taxon>Sphingobacteriales</taxon>
        <taxon>Sphingobacteriaceae</taxon>
        <taxon>Solitalea</taxon>
    </lineage>
</organism>
<feature type="transmembrane region" description="Helical" evidence="5">
    <location>
        <begin position="148"/>
        <end position="169"/>
    </location>
</feature>
<dbReference type="PIRSF" id="PIRSF006060">
    <property type="entry name" value="AA_transporter"/>
    <property type="match status" value="1"/>
</dbReference>
<reference evidence="6 7" key="1">
    <citation type="submission" date="2017-05" db="EMBL/GenBank/DDBJ databases">
        <authorList>
            <person name="Varghese N."/>
            <person name="Submissions S."/>
        </authorList>
    </citation>
    <scope>NUCLEOTIDE SEQUENCE [LARGE SCALE GENOMIC DNA]</scope>
    <source>
        <strain evidence="6 7">DSM 21342</strain>
    </source>
</reference>
<feature type="transmembrane region" description="Helical" evidence="5">
    <location>
        <begin position="386"/>
        <end position="407"/>
    </location>
</feature>
<dbReference type="RefSeq" id="WP_142603698.1">
    <property type="nucleotide sequence ID" value="NZ_FXSZ01000005.1"/>
</dbReference>
<protein>
    <submittedName>
        <fullName evidence="6">Amino acid/polyamine/organocation transporter, APC superfamily</fullName>
    </submittedName>
</protein>
<dbReference type="Pfam" id="PF13520">
    <property type="entry name" value="AA_permease_2"/>
    <property type="match status" value="1"/>
</dbReference>
<feature type="transmembrane region" description="Helical" evidence="5">
    <location>
        <begin position="474"/>
        <end position="491"/>
    </location>
</feature>
<feature type="transmembrane region" description="Helical" evidence="5">
    <location>
        <begin position="275"/>
        <end position="300"/>
    </location>
</feature>
<feature type="transmembrane region" description="Helical" evidence="5">
    <location>
        <begin position="445"/>
        <end position="468"/>
    </location>
</feature>
<evidence type="ECO:0000256" key="2">
    <source>
        <dbReference type="ARBA" id="ARBA00022692"/>
    </source>
</evidence>
<dbReference type="OrthoDB" id="9806937at2"/>
<dbReference type="PANTHER" id="PTHR11785">
    <property type="entry name" value="AMINO ACID TRANSPORTER"/>
    <property type="match status" value="1"/>
</dbReference>
<dbReference type="EMBL" id="FXSZ01000005">
    <property type="protein sequence ID" value="SMO65607.1"/>
    <property type="molecule type" value="Genomic_DNA"/>
</dbReference>